<evidence type="ECO:0000313" key="1">
    <source>
        <dbReference type="EMBL" id="CAF5066897.1"/>
    </source>
</evidence>
<comment type="caution">
    <text evidence="1">The sequence shown here is derived from an EMBL/GenBank/DDBJ whole genome shotgun (WGS) entry which is preliminary data.</text>
</comment>
<dbReference type="AlphaFoldDB" id="A0A8S3E971"/>
<evidence type="ECO:0000313" key="2">
    <source>
        <dbReference type="Proteomes" id="UP000681967"/>
    </source>
</evidence>
<dbReference type="EMBL" id="CAJOBH010229758">
    <property type="protein sequence ID" value="CAF5066897.1"/>
    <property type="molecule type" value="Genomic_DNA"/>
</dbReference>
<gene>
    <name evidence="1" type="ORF">BYL167_LOCUS60048</name>
</gene>
<reference evidence="1" key="1">
    <citation type="submission" date="2021-02" db="EMBL/GenBank/DDBJ databases">
        <authorList>
            <person name="Nowell W R."/>
        </authorList>
    </citation>
    <scope>NUCLEOTIDE SEQUENCE</scope>
</reference>
<name>A0A8S3E971_9BILA</name>
<organism evidence="1 2">
    <name type="scientific">Rotaria magnacalcarata</name>
    <dbReference type="NCBI Taxonomy" id="392030"/>
    <lineage>
        <taxon>Eukaryota</taxon>
        <taxon>Metazoa</taxon>
        <taxon>Spiralia</taxon>
        <taxon>Gnathifera</taxon>
        <taxon>Rotifera</taxon>
        <taxon>Eurotatoria</taxon>
        <taxon>Bdelloidea</taxon>
        <taxon>Philodinida</taxon>
        <taxon>Philodinidae</taxon>
        <taxon>Rotaria</taxon>
    </lineage>
</organism>
<dbReference type="Proteomes" id="UP000681967">
    <property type="component" value="Unassembled WGS sequence"/>
</dbReference>
<accession>A0A8S3E971</accession>
<feature type="non-terminal residue" evidence="1">
    <location>
        <position position="1"/>
    </location>
</feature>
<proteinExistence type="predicted"/>
<sequence>WVQQPFHMELYSWNIVTQNSLEDTFLNGNHLASGEDDSNPDHSFASLTRQIQNQFHLFDNDKKDNKSDKNDLVAYVNCKHASI</sequence>
<protein>
    <submittedName>
        <fullName evidence="1">Uncharacterized protein</fullName>
    </submittedName>
</protein>